<evidence type="ECO:0000313" key="1">
    <source>
        <dbReference type="EMBL" id="MFK7004789.1"/>
    </source>
</evidence>
<dbReference type="EMBL" id="JAZHOJ010000044">
    <property type="protein sequence ID" value="MFK7004789.1"/>
    <property type="molecule type" value="Genomic_DNA"/>
</dbReference>
<organism evidence="1 2">
    <name type="scientific">Flavobacterium covae</name>
    <dbReference type="NCBI Taxonomy" id="2906076"/>
    <lineage>
        <taxon>Bacteria</taxon>
        <taxon>Pseudomonadati</taxon>
        <taxon>Bacteroidota</taxon>
        <taxon>Flavobacteriia</taxon>
        <taxon>Flavobacteriales</taxon>
        <taxon>Flavobacteriaceae</taxon>
        <taxon>Flavobacterium</taxon>
    </lineage>
</organism>
<name>A0ABW8PM60_9FLAO</name>
<keyword evidence="2" id="KW-1185">Reference proteome</keyword>
<gene>
    <name evidence="1" type="ORF">V3467_13165</name>
</gene>
<evidence type="ECO:0000313" key="2">
    <source>
        <dbReference type="Proteomes" id="UP001621713"/>
    </source>
</evidence>
<reference evidence="1 2" key="1">
    <citation type="submission" date="2024-02" db="EMBL/GenBank/DDBJ databases">
        <title>Comparative Genomic Analysis of Flavobacterium Species Causing Columnaris Disease of Freshwater Fish in Thailand: Insights into Virulence and Resistance Mechanisms.</title>
        <authorList>
            <person name="Nguyen D."/>
            <person name="Chokmangmeepisarn P."/>
            <person name="Khianchaikhan K."/>
            <person name="Morishita M."/>
            <person name="Bunnoy A."/>
            <person name="Rodkhum C."/>
        </authorList>
    </citation>
    <scope>NUCLEOTIDE SEQUENCE [LARGE SCALE GENOMIC DNA]</scope>
    <source>
        <strain evidence="1 2">PCBSB2203</strain>
    </source>
</reference>
<sequence length="192" mass="22525">MEQLTTYRAKGKEIGIEFLFKYRLNGSLKGFEIEEGELNHDQKKWLFTGYLPKGTYSTDAKELLSQLKLVFPADEESIKNSWMKEAKYLKYFDIEVSPADTSFDALWQIYDYKLGKQDAERAFKKLKRGEIIEIFLDVPKYKNWLKANPKIAQLYLATYINAKRYQDERPVNLKGKNFNPVLQNLATNKTNK</sequence>
<comment type="caution">
    <text evidence="1">The sequence shown here is derived from an EMBL/GenBank/DDBJ whole genome shotgun (WGS) entry which is preliminary data.</text>
</comment>
<dbReference type="Proteomes" id="UP001621713">
    <property type="component" value="Unassembled WGS sequence"/>
</dbReference>
<proteinExistence type="predicted"/>
<protein>
    <submittedName>
        <fullName evidence="1">Uncharacterized protein</fullName>
    </submittedName>
</protein>
<accession>A0ABW8PM60</accession>
<dbReference type="RefSeq" id="WP_088467046.1">
    <property type="nucleotide sequence ID" value="NZ_JAZHOJ010000044.1"/>
</dbReference>